<evidence type="ECO:0000256" key="4">
    <source>
        <dbReference type="ARBA" id="ARBA00022723"/>
    </source>
</evidence>
<keyword evidence="4" id="KW-0479">Metal-binding</keyword>
<evidence type="ECO:0000259" key="10">
    <source>
        <dbReference type="Pfam" id="PF00675"/>
    </source>
</evidence>
<keyword evidence="9" id="KW-0732">Signal</keyword>
<sequence>MRIRNLIAGVLLLLAGTVQAQMPDMTLPVDKEVRMGKLSNGLTYFIRYNNWPEHRANFYIAQKVGSLQEEESQRGLAHFLEHMAFNGSAHFKGNNLIEWCRTHGIEFGADLNAYTSIDQTVYNIDNVPTQRQSTLDSCLLILSDWSSALTLEQEEIEKERGVIHEEWRLRTSAQSRMLERNLPKLYPGSKYGLRYPIGLMSVVDNFKRKELVDYYHKWYHPSHQGIIVVGDVDVDHVEAQIKALFGGFKNPDNEAALVSEPVPDNAEPIVIIDKDKEFQQSVVSLMMKHESFPDSLKQQLPYLVQNYVKNAALDMLNQRFVEAAQKADCPFVGAQTSDGNYIFAKTKDAFSLDVSPKDMSQTAAALKAAYMVVRQAADHGFTATEYKRYQSSTLSSLDKMYSNKDKRYTQQFYGEILGYFLNNEPMPGIDYSYQTMKQLVPAIPLEAVNQVLPQLVSKSDTNLVILNFNNEAEGAVYPTAEQLLAAVHEARTAQVGAYVDNVKDEPLMTTLPTAGKIKKEQKSKKFDYDILTLSNGVTVLLKKTDYKKDQVMLTGLGGSGASNYGRADFANLQAFNQVIDASGLGNFSSTELSKALAGKIANASLTMGERRMSVSGSSTPKDVETMLQLTYLYFTNIKKDEDSYNNVIQQYMVGLKNRELNPDIAFQDSLSATLYEHNWRNAPMLLDDVKNISYDRILQMAKERTANANGWLFEIIGNFDEATIRPLVCQYLGALPSKGKNAVGTRSSRLTEKSVDNTFYRKMETPKANSIVVWLNHKIPYSLENSIKADVAGQVLSMVYLREIREEASAAYSCGAQGGMSVADDGFHIGQILAYCPMKPEKKDIALKIIDEEINNLAEKCDAEMVDKIQKLMLKQIDDNSKTNGYWSGVVMNNYMMGLDSYTEYKYIVESITPAAISQFVKDYLAGANKVSVVMLPQE</sequence>
<feature type="domain" description="Peptidase M16 C-terminal" evidence="11">
    <location>
        <begin position="206"/>
        <end position="391"/>
    </location>
</feature>
<proteinExistence type="inferred from homology"/>
<comment type="cofactor">
    <cofactor evidence="1">
        <name>Zn(2+)</name>
        <dbReference type="ChEBI" id="CHEBI:29105"/>
    </cofactor>
</comment>
<keyword evidence="7" id="KW-0482">Metalloprotease</keyword>
<evidence type="ECO:0000256" key="3">
    <source>
        <dbReference type="ARBA" id="ARBA00022670"/>
    </source>
</evidence>
<evidence type="ECO:0000313" key="13">
    <source>
        <dbReference type="Proteomes" id="UP001589688"/>
    </source>
</evidence>
<feature type="domain" description="Peptidase M16 C-terminal" evidence="11">
    <location>
        <begin position="715"/>
        <end position="871"/>
    </location>
</feature>
<organism evidence="12 13">
    <name type="scientific">Hallella seregens ATCC 51272</name>
    <dbReference type="NCBI Taxonomy" id="1336250"/>
    <lineage>
        <taxon>Bacteria</taxon>
        <taxon>Pseudomonadati</taxon>
        <taxon>Bacteroidota</taxon>
        <taxon>Bacteroidia</taxon>
        <taxon>Bacteroidales</taxon>
        <taxon>Prevotellaceae</taxon>
        <taxon>Hallella</taxon>
    </lineage>
</organism>
<dbReference type="EMBL" id="JBHLZF010000002">
    <property type="protein sequence ID" value="MFB9898331.1"/>
    <property type="molecule type" value="Genomic_DNA"/>
</dbReference>
<dbReference type="Pfam" id="PF00675">
    <property type="entry name" value="Peptidase_M16"/>
    <property type="match status" value="1"/>
</dbReference>
<dbReference type="InterPro" id="IPR011249">
    <property type="entry name" value="Metalloenz_LuxS/M16"/>
</dbReference>
<dbReference type="PANTHER" id="PTHR43690:SF17">
    <property type="entry name" value="PROTEIN YHJJ"/>
    <property type="match status" value="1"/>
</dbReference>
<feature type="chain" id="PRO_5046083763" evidence="9">
    <location>
        <begin position="21"/>
        <end position="939"/>
    </location>
</feature>
<evidence type="ECO:0000256" key="5">
    <source>
        <dbReference type="ARBA" id="ARBA00022801"/>
    </source>
</evidence>
<dbReference type="Gene3D" id="3.30.830.10">
    <property type="entry name" value="Metalloenzyme, LuxS/M16 peptidase-like"/>
    <property type="match status" value="4"/>
</dbReference>
<keyword evidence="6" id="KW-0862">Zinc</keyword>
<keyword evidence="13" id="KW-1185">Reference proteome</keyword>
<dbReference type="InterPro" id="IPR050626">
    <property type="entry name" value="Peptidase_M16"/>
</dbReference>
<evidence type="ECO:0000259" key="11">
    <source>
        <dbReference type="Pfam" id="PF05193"/>
    </source>
</evidence>
<feature type="signal peptide" evidence="9">
    <location>
        <begin position="1"/>
        <end position="20"/>
    </location>
</feature>
<evidence type="ECO:0000256" key="1">
    <source>
        <dbReference type="ARBA" id="ARBA00001947"/>
    </source>
</evidence>
<comment type="similarity">
    <text evidence="2 8">Belongs to the peptidase M16 family.</text>
</comment>
<evidence type="ECO:0000256" key="2">
    <source>
        <dbReference type="ARBA" id="ARBA00007261"/>
    </source>
</evidence>
<dbReference type="Pfam" id="PF05193">
    <property type="entry name" value="Peptidase_M16_C"/>
    <property type="match status" value="2"/>
</dbReference>
<evidence type="ECO:0000256" key="7">
    <source>
        <dbReference type="ARBA" id="ARBA00023049"/>
    </source>
</evidence>
<dbReference type="InterPro" id="IPR007863">
    <property type="entry name" value="Peptidase_M16_C"/>
</dbReference>
<dbReference type="Proteomes" id="UP001589688">
    <property type="component" value="Unassembled WGS sequence"/>
</dbReference>
<dbReference type="InterPro" id="IPR001431">
    <property type="entry name" value="Pept_M16_Zn_BS"/>
</dbReference>
<accession>A0ABV5ZLS6</accession>
<evidence type="ECO:0000256" key="8">
    <source>
        <dbReference type="RuleBase" id="RU004447"/>
    </source>
</evidence>
<keyword evidence="3" id="KW-0645">Protease</keyword>
<dbReference type="SUPFAM" id="SSF63411">
    <property type="entry name" value="LuxS/MPP-like metallohydrolase"/>
    <property type="match status" value="4"/>
</dbReference>
<gene>
    <name evidence="12" type="ORF">ACFFK8_11140</name>
</gene>
<keyword evidence="5" id="KW-0378">Hydrolase</keyword>
<dbReference type="PROSITE" id="PS00143">
    <property type="entry name" value="INSULINASE"/>
    <property type="match status" value="1"/>
</dbReference>
<dbReference type="RefSeq" id="WP_027953059.1">
    <property type="nucleotide sequence ID" value="NZ_JBHLZF010000002.1"/>
</dbReference>
<comment type="caution">
    <text evidence="12">The sequence shown here is derived from an EMBL/GenBank/DDBJ whole genome shotgun (WGS) entry which is preliminary data.</text>
</comment>
<evidence type="ECO:0000313" key="12">
    <source>
        <dbReference type="EMBL" id="MFB9898331.1"/>
    </source>
</evidence>
<dbReference type="PANTHER" id="PTHR43690">
    <property type="entry name" value="NARDILYSIN"/>
    <property type="match status" value="1"/>
</dbReference>
<evidence type="ECO:0000256" key="9">
    <source>
        <dbReference type="SAM" id="SignalP"/>
    </source>
</evidence>
<dbReference type="InterPro" id="IPR011765">
    <property type="entry name" value="Pept_M16_N"/>
</dbReference>
<reference evidence="12 13" key="1">
    <citation type="submission" date="2024-09" db="EMBL/GenBank/DDBJ databases">
        <authorList>
            <person name="Sun Q."/>
            <person name="Mori K."/>
        </authorList>
    </citation>
    <scope>NUCLEOTIDE SEQUENCE [LARGE SCALE GENOMIC DNA]</scope>
    <source>
        <strain evidence="12 13">ATCC 51272</strain>
    </source>
</reference>
<feature type="domain" description="Peptidase M16 N-terminal" evidence="10">
    <location>
        <begin position="49"/>
        <end position="183"/>
    </location>
</feature>
<protein>
    <submittedName>
        <fullName evidence="12">M16 family metallopeptidase</fullName>
    </submittedName>
</protein>
<name>A0ABV5ZLS6_9BACT</name>
<evidence type="ECO:0000256" key="6">
    <source>
        <dbReference type="ARBA" id="ARBA00022833"/>
    </source>
</evidence>